<name>A0A8T6QGZ2_ECOLX</name>
<feature type="non-terminal residue" evidence="1">
    <location>
        <position position="1"/>
    </location>
</feature>
<organism evidence="1 2">
    <name type="scientific">Escherichia coli</name>
    <dbReference type="NCBI Taxonomy" id="562"/>
    <lineage>
        <taxon>Bacteria</taxon>
        <taxon>Pseudomonadati</taxon>
        <taxon>Pseudomonadota</taxon>
        <taxon>Gammaproteobacteria</taxon>
        <taxon>Enterobacterales</taxon>
        <taxon>Enterobacteriaceae</taxon>
        <taxon>Escherichia</taxon>
    </lineage>
</organism>
<sequence>LCASAAIQEEWNKYLTGIWSAASLSRQALTEHEATQTAVPLADLTEAITNLRTYRDRLQGEADQFQRDAAGFDRAKALQNKNEAEA</sequence>
<comment type="caution">
    <text evidence="1">The sequence shown here is derived from an EMBL/GenBank/DDBJ whole genome shotgun (WGS) entry which is preliminary data.</text>
</comment>
<dbReference type="Proteomes" id="UP000471360">
    <property type="component" value="Unassembled WGS sequence"/>
</dbReference>
<dbReference type="AlphaFoldDB" id="A0A8T6QGZ2"/>
<evidence type="ECO:0000313" key="1">
    <source>
        <dbReference type="EMBL" id="NEN73701.1"/>
    </source>
</evidence>
<accession>A0A8T6QGZ2</accession>
<dbReference type="EMBL" id="JAAGYP010000230">
    <property type="protein sequence ID" value="NEN73701.1"/>
    <property type="molecule type" value="Genomic_DNA"/>
</dbReference>
<dbReference type="GO" id="GO:0004519">
    <property type="term" value="F:endonuclease activity"/>
    <property type="evidence" value="ECO:0007669"/>
    <property type="project" value="UniProtKB-KW"/>
</dbReference>
<proteinExistence type="predicted"/>
<keyword evidence="1" id="KW-0255">Endonuclease</keyword>
<keyword evidence="1" id="KW-0378">Hydrolase</keyword>
<protein>
    <submittedName>
        <fullName evidence="1">Restriction endonuclease</fullName>
    </submittedName>
</protein>
<gene>
    <name evidence="1" type="ORF">G3W53_27450</name>
</gene>
<evidence type="ECO:0000313" key="2">
    <source>
        <dbReference type="Proteomes" id="UP000471360"/>
    </source>
</evidence>
<reference evidence="1 2" key="1">
    <citation type="submission" date="2020-02" db="EMBL/GenBank/DDBJ databases">
        <authorList>
            <person name="Subbiah M."/>
            <person name="Call D."/>
        </authorList>
    </citation>
    <scope>NUCLEOTIDE SEQUENCE [LARGE SCALE GENOMIC DNA]</scope>
    <source>
        <strain evidence="1 2">8375wB1</strain>
    </source>
</reference>
<keyword evidence="1" id="KW-0540">Nuclease</keyword>